<evidence type="ECO:0000313" key="2">
    <source>
        <dbReference type="EMBL" id="CAK5267374.1"/>
    </source>
</evidence>
<accession>A0AAD2H044</accession>
<dbReference type="Proteomes" id="UP001295794">
    <property type="component" value="Unassembled WGS sequence"/>
</dbReference>
<organism evidence="2 3">
    <name type="scientific">Mycena citricolor</name>
    <dbReference type="NCBI Taxonomy" id="2018698"/>
    <lineage>
        <taxon>Eukaryota</taxon>
        <taxon>Fungi</taxon>
        <taxon>Dikarya</taxon>
        <taxon>Basidiomycota</taxon>
        <taxon>Agaricomycotina</taxon>
        <taxon>Agaricomycetes</taxon>
        <taxon>Agaricomycetidae</taxon>
        <taxon>Agaricales</taxon>
        <taxon>Marasmiineae</taxon>
        <taxon>Mycenaceae</taxon>
        <taxon>Mycena</taxon>
    </lineage>
</organism>
<keyword evidence="3" id="KW-1185">Reference proteome</keyword>
<proteinExistence type="predicted"/>
<protein>
    <submittedName>
        <fullName evidence="2">Uncharacterized protein</fullName>
    </submittedName>
</protein>
<gene>
    <name evidence="2" type="ORF">MYCIT1_LOCUS9823</name>
</gene>
<feature type="compositionally biased region" description="Polar residues" evidence="1">
    <location>
        <begin position="1"/>
        <end position="16"/>
    </location>
</feature>
<evidence type="ECO:0000313" key="3">
    <source>
        <dbReference type="Proteomes" id="UP001295794"/>
    </source>
</evidence>
<dbReference type="AlphaFoldDB" id="A0AAD2H044"/>
<dbReference type="EMBL" id="CAVNYO010000120">
    <property type="protein sequence ID" value="CAK5267374.1"/>
    <property type="molecule type" value="Genomic_DNA"/>
</dbReference>
<name>A0AAD2H044_9AGAR</name>
<sequence>MPRNTSWKTRSNQVALHQTARDARHRRGRKFLVSSRPDTTLFFDMSSAFHTQQPRCASLFQRVQIESNTLKRPSRCTGPSRVARPYVLVHRYEGRHAVFRQEGQQLAHILHVFHVVDASTKLEI</sequence>
<comment type="caution">
    <text evidence="2">The sequence shown here is derived from an EMBL/GenBank/DDBJ whole genome shotgun (WGS) entry which is preliminary data.</text>
</comment>
<feature type="region of interest" description="Disordered" evidence="1">
    <location>
        <begin position="1"/>
        <end position="28"/>
    </location>
</feature>
<reference evidence="2" key="1">
    <citation type="submission" date="2023-11" db="EMBL/GenBank/DDBJ databases">
        <authorList>
            <person name="De Vega J J."/>
            <person name="De Vega J J."/>
        </authorList>
    </citation>
    <scope>NUCLEOTIDE SEQUENCE</scope>
</reference>
<evidence type="ECO:0000256" key="1">
    <source>
        <dbReference type="SAM" id="MobiDB-lite"/>
    </source>
</evidence>